<feature type="signal peptide" evidence="1">
    <location>
        <begin position="1"/>
        <end position="25"/>
    </location>
</feature>
<dbReference type="PANTHER" id="PTHR46361:SF3">
    <property type="entry name" value="ELECTRON CARRIER_ PROTEIN DISULFIDE OXIDOREDUCTASE"/>
    <property type="match status" value="1"/>
</dbReference>
<organism evidence="3 4">
    <name type="scientific">Rubripirellula lacrimiformis</name>
    <dbReference type="NCBI Taxonomy" id="1930273"/>
    <lineage>
        <taxon>Bacteria</taxon>
        <taxon>Pseudomonadati</taxon>
        <taxon>Planctomycetota</taxon>
        <taxon>Planctomycetia</taxon>
        <taxon>Pirellulales</taxon>
        <taxon>Pirellulaceae</taxon>
        <taxon>Rubripirellula</taxon>
    </lineage>
</organism>
<gene>
    <name evidence="3" type="ORF">K227x_33690</name>
</gene>
<dbReference type="AlphaFoldDB" id="A0A517NCY6"/>
<dbReference type="InterPro" id="IPR006869">
    <property type="entry name" value="DUF547"/>
</dbReference>
<dbReference type="PANTHER" id="PTHR46361">
    <property type="entry name" value="ELECTRON CARRIER/ PROTEIN DISULFIDE OXIDOREDUCTASE"/>
    <property type="match status" value="1"/>
</dbReference>
<sequence precursor="true">MKSRCFPPAVTVFAFVLFSLASTHASVAGTKVNLGPKVPVQQQVSMDRIDPSDWDGLLKKYVDPNGNVDYAAWKGNPQDVQSLDRFLAHLSSASPHGRASSSAKLAFWINAYNAVTVRGILREYPTTSIRNHTAKLFGYNIWKDLLLNVGGTPYSLDQMEHEWLRKMGEPRIHFAIVCASRSCPRLLAEAYTAEKLDSQLTLNAKVFFASPGNFRYDRSRQTFQLSSILKWFGEDFGSDQAAVLRTIAAYLPSREAHDAAMANSVSVAYLEYDWGLNDRATAANPAR</sequence>
<dbReference type="KEGG" id="rlc:K227x_33690"/>
<name>A0A517NCY6_9BACT</name>
<protein>
    <recommendedName>
        <fullName evidence="2">DUF547 domain-containing protein</fullName>
    </recommendedName>
</protein>
<proteinExistence type="predicted"/>
<dbReference type="EMBL" id="CP036525">
    <property type="protein sequence ID" value="QDT04971.1"/>
    <property type="molecule type" value="Genomic_DNA"/>
</dbReference>
<evidence type="ECO:0000313" key="4">
    <source>
        <dbReference type="Proteomes" id="UP000318538"/>
    </source>
</evidence>
<reference evidence="3 4" key="1">
    <citation type="submission" date="2019-02" db="EMBL/GenBank/DDBJ databases">
        <title>Deep-cultivation of Planctomycetes and their phenomic and genomic characterization uncovers novel biology.</title>
        <authorList>
            <person name="Wiegand S."/>
            <person name="Jogler M."/>
            <person name="Boedeker C."/>
            <person name="Pinto D."/>
            <person name="Vollmers J."/>
            <person name="Rivas-Marin E."/>
            <person name="Kohn T."/>
            <person name="Peeters S.H."/>
            <person name="Heuer A."/>
            <person name="Rast P."/>
            <person name="Oberbeckmann S."/>
            <person name="Bunk B."/>
            <person name="Jeske O."/>
            <person name="Meyerdierks A."/>
            <person name="Storesund J.E."/>
            <person name="Kallscheuer N."/>
            <person name="Luecker S."/>
            <person name="Lage O.M."/>
            <person name="Pohl T."/>
            <person name="Merkel B.J."/>
            <person name="Hornburger P."/>
            <person name="Mueller R.-W."/>
            <person name="Bruemmer F."/>
            <person name="Labrenz M."/>
            <person name="Spormann A.M."/>
            <person name="Op den Camp H."/>
            <person name="Overmann J."/>
            <person name="Amann R."/>
            <person name="Jetten M.S.M."/>
            <person name="Mascher T."/>
            <person name="Medema M.H."/>
            <person name="Devos D.P."/>
            <person name="Kaster A.-K."/>
            <person name="Ovreas L."/>
            <person name="Rohde M."/>
            <person name="Galperin M.Y."/>
            <person name="Jogler C."/>
        </authorList>
    </citation>
    <scope>NUCLEOTIDE SEQUENCE [LARGE SCALE GENOMIC DNA]</scope>
    <source>
        <strain evidence="3 4">K22_7</strain>
    </source>
</reference>
<accession>A0A517NCY6</accession>
<dbReference type="Proteomes" id="UP000318538">
    <property type="component" value="Chromosome"/>
</dbReference>
<feature type="chain" id="PRO_5022071988" description="DUF547 domain-containing protein" evidence="1">
    <location>
        <begin position="26"/>
        <end position="287"/>
    </location>
</feature>
<keyword evidence="1" id="KW-0732">Signal</keyword>
<dbReference type="Pfam" id="PF04784">
    <property type="entry name" value="DUF547"/>
    <property type="match status" value="1"/>
</dbReference>
<evidence type="ECO:0000313" key="3">
    <source>
        <dbReference type="EMBL" id="QDT04971.1"/>
    </source>
</evidence>
<evidence type="ECO:0000256" key="1">
    <source>
        <dbReference type="SAM" id="SignalP"/>
    </source>
</evidence>
<dbReference type="OrthoDB" id="526867at2"/>
<keyword evidence="4" id="KW-1185">Reference proteome</keyword>
<feature type="domain" description="DUF547" evidence="2">
    <location>
        <begin position="100"/>
        <end position="207"/>
    </location>
</feature>
<evidence type="ECO:0000259" key="2">
    <source>
        <dbReference type="Pfam" id="PF04784"/>
    </source>
</evidence>